<evidence type="ECO:0000313" key="2">
    <source>
        <dbReference type="EMBL" id="MFC5297096.1"/>
    </source>
</evidence>
<dbReference type="InterPro" id="IPR006680">
    <property type="entry name" value="Amidohydro-rel"/>
</dbReference>
<comment type="caution">
    <text evidence="2">The sequence shown here is derived from an EMBL/GenBank/DDBJ whole genome shotgun (WGS) entry which is preliminary data.</text>
</comment>
<dbReference type="Gene3D" id="3.40.50.10910">
    <property type="entry name" value="Amidohydrolase"/>
    <property type="match status" value="1"/>
</dbReference>
<name>A0ABW0FEU7_9MICO</name>
<proteinExistence type="predicted"/>
<dbReference type="InterPro" id="IPR051781">
    <property type="entry name" value="Metallo-dep_Hydrolase"/>
</dbReference>
<keyword evidence="3" id="KW-1185">Reference proteome</keyword>
<dbReference type="InterPro" id="IPR032466">
    <property type="entry name" value="Metal_Hydrolase"/>
</dbReference>
<protein>
    <submittedName>
        <fullName evidence="2">Amidohydrolase family protein</fullName>
    </submittedName>
</protein>
<dbReference type="SUPFAM" id="SSF51338">
    <property type="entry name" value="Composite domain of metallo-dependent hydrolases"/>
    <property type="match status" value="1"/>
</dbReference>
<dbReference type="GeneID" id="303298650"/>
<dbReference type="Gene3D" id="2.30.40.10">
    <property type="entry name" value="Urease, subunit C, domain 1"/>
    <property type="match status" value="1"/>
</dbReference>
<evidence type="ECO:0000259" key="1">
    <source>
        <dbReference type="Pfam" id="PF01979"/>
    </source>
</evidence>
<accession>A0ABW0FEU7</accession>
<dbReference type="SUPFAM" id="SSF51556">
    <property type="entry name" value="Metallo-dependent hydrolases"/>
    <property type="match status" value="1"/>
</dbReference>
<feature type="domain" description="Amidohydrolase-related" evidence="1">
    <location>
        <begin position="63"/>
        <end position="372"/>
    </location>
</feature>
<dbReference type="Gene3D" id="1.20.58.520">
    <property type="entry name" value="Amidohydrolase"/>
    <property type="match status" value="1"/>
</dbReference>
<dbReference type="EMBL" id="JBHSLN010000019">
    <property type="protein sequence ID" value="MFC5297096.1"/>
    <property type="molecule type" value="Genomic_DNA"/>
</dbReference>
<dbReference type="Pfam" id="PF01979">
    <property type="entry name" value="Amidohydro_1"/>
    <property type="match status" value="1"/>
</dbReference>
<dbReference type="RefSeq" id="WP_343925721.1">
    <property type="nucleotide sequence ID" value="NZ_BAAAIR010000047.1"/>
</dbReference>
<dbReference type="PANTHER" id="PTHR43135">
    <property type="entry name" value="ALPHA-D-RIBOSE 1-METHYLPHOSPHONATE 5-TRIPHOSPHATE DIPHOSPHATASE"/>
    <property type="match status" value="1"/>
</dbReference>
<dbReference type="InterPro" id="IPR011059">
    <property type="entry name" value="Metal-dep_hydrolase_composite"/>
</dbReference>
<gene>
    <name evidence="2" type="ORF">ACFPK8_06195</name>
</gene>
<dbReference type="PANTHER" id="PTHR43135:SF3">
    <property type="entry name" value="ALPHA-D-RIBOSE 1-METHYLPHOSPHONATE 5-TRIPHOSPHATE DIPHOSPHATASE"/>
    <property type="match status" value="1"/>
</dbReference>
<reference evidence="3" key="1">
    <citation type="journal article" date="2019" name="Int. J. Syst. Evol. Microbiol.">
        <title>The Global Catalogue of Microorganisms (GCM) 10K type strain sequencing project: providing services to taxonomists for standard genome sequencing and annotation.</title>
        <authorList>
            <consortium name="The Broad Institute Genomics Platform"/>
            <consortium name="The Broad Institute Genome Sequencing Center for Infectious Disease"/>
            <person name="Wu L."/>
            <person name="Ma J."/>
        </authorList>
    </citation>
    <scope>NUCLEOTIDE SEQUENCE [LARGE SCALE GENOMIC DNA]</scope>
    <source>
        <strain evidence="3">CGMCC 1.16455</strain>
    </source>
</reference>
<sequence length="386" mass="39477">MTTLRNVYLPLSGTAPDGTAVDVEFDEAITAIRPAATLNSQDGDGGAVIDGDGGEVIDGAGLYLVPGLIDTHVHLGTREGLVNAARAGLTTVVDLGTHPDELIDGFRAETGIPSILSAGSPASAPGSTQISAMGFPAESGVSDPEDAARYLDRRVEHGADLLKIIIEDPAVTDVPALDVPTLAALVSGAHDRGLLCVAHVVTPGAFDRGLAADVDILTHVPLEGMLSEATIVRMLAQGTVASPTLTMMRAMARALFPDRAVAALGNALECVRALHEAGVPIIVGTDANETAFAPVSHGASLHDEIELLQQAGLSPLEALHGATAGAAAALQRTDRGRVATGLRADLVLVDADPYEDPGVLRAPHAVWVAGERVAESAPGRRALAPA</sequence>
<evidence type="ECO:0000313" key="3">
    <source>
        <dbReference type="Proteomes" id="UP001595937"/>
    </source>
</evidence>
<organism evidence="2 3">
    <name type="scientific">Brachybacterium tyrofermentans</name>
    <dbReference type="NCBI Taxonomy" id="47848"/>
    <lineage>
        <taxon>Bacteria</taxon>
        <taxon>Bacillati</taxon>
        <taxon>Actinomycetota</taxon>
        <taxon>Actinomycetes</taxon>
        <taxon>Micrococcales</taxon>
        <taxon>Dermabacteraceae</taxon>
        <taxon>Brachybacterium</taxon>
    </lineage>
</organism>
<dbReference type="Proteomes" id="UP001595937">
    <property type="component" value="Unassembled WGS sequence"/>
</dbReference>
<dbReference type="Gene3D" id="3.30.110.90">
    <property type="entry name" value="Amidohydrolase"/>
    <property type="match status" value="1"/>
</dbReference>